<evidence type="ECO:0000313" key="3">
    <source>
        <dbReference type="Proteomes" id="UP000679307"/>
    </source>
</evidence>
<keyword evidence="3" id="KW-1185">Reference proteome</keyword>
<evidence type="ECO:0000313" key="2">
    <source>
        <dbReference type="EMBL" id="QVT78872.1"/>
    </source>
</evidence>
<proteinExistence type="predicted"/>
<feature type="region of interest" description="Disordered" evidence="1">
    <location>
        <begin position="1"/>
        <end position="22"/>
    </location>
</feature>
<dbReference type="RefSeq" id="WP_214058404.1">
    <property type="nucleotide sequence ID" value="NZ_BAAAHS010000010.1"/>
</dbReference>
<feature type="compositionally biased region" description="Low complexity" evidence="1">
    <location>
        <begin position="1"/>
        <end position="11"/>
    </location>
</feature>
<accession>A0ABX8EIH5</accession>
<reference evidence="2 3" key="1">
    <citation type="submission" date="2021-05" db="EMBL/GenBank/DDBJ databases">
        <title>Complete genome of Nocardioides aquaticus KCTC 9944T isolated from meromictic and hypersaline Ekho Lake, Antarctica.</title>
        <authorList>
            <person name="Hwang K."/>
            <person name="Kim K.M."/>
            <person name="Choe H."/>
        </authorList>
    </citation>
    <scope>NUCLEOTIDE SEQUENCE [LARGE SCALE GENOMIC DNA]</scope>
    <source>
        <strain evidence="2 3">KCTC 9944</strain>
    </source>
</reference>
<sequence>MVDSSTVSTETDLTDEETPEAEPVLEGEELRVARAEAAREVLLGTAGRYHDVITYQALGAAVVERTGVHTKQLLQYWISDVLLRVARECAARDEPNLASLCVNNTGSVGEGYRAAVLAVTGEEPADADDHAAGQRLACHRYFEATNLPESGGQAALAPKLAASRSRARKNAWEAREIPLCPDCNLALPANGVCDECA</sequence>
<dbReference type="Proteomes" id="UP000679307">
    <property type="component" value="Chromosome"/>
</dbReference>
<evidence type="ECO:0000256" key="1">
    <source>
        <dbReference type="SAM" id="MobiDB-lite"/>
    </source>
</evidence>
<gene>
    <name evidence="2" type="ORF">ENKNEFLB_01250</name>
</gene>
<organism evidence="2 3">
    <name type="scientific">Nocardioides aquaticus</name>
    <dbReference type="NCBI Taxonomy" id="160826"/>
    <lineage>
        <taxon>Bacteria</taxon>
        <taxon>Bacillati</taxon>
        <taxon>Actinomycetota</taxon>
        <taxon>Actinomycetes</taxon>
        <taxon>Propionibacteriales</taxon>
        <taxon>Nocardioidaceae</taxon>
        <taxon>Nocardioides</taxon>
    </lineage>
</organism>
<dbReference type="EMBL" id="CP075371">
    <property type="protein sequence ID" value="QVT78872.1"/>
    <property type="molecule type" value="Genomic_DNA"/>
</dbReference>
<feature type="compositionally biased region" description="Acidic residues" evidence="1">
    <location>
        <begin position="12"/>
        <end position="22"/>
    </location>
</feature>
<protein>
    <submittedName>
        <fullName evidence="2">Uncharacterized protein</fullName>
    </submittedName>
</protein>
<name>A0ABX8EIH5_9ACTN</name>